<feature type="transmembrane region" description="Helical" evidence="9">
    <location>
        <begin position="260"/>
        <end position="277"/>
    </location>
</feature>
<reference evidence="11 12" key="1">
    <citation type="journal article" date="2018" name="J. Microbiol.">
        <title>Baekduia soli gen. nov., sp. nov., a novel bacterium isolated from the soil of Baekdu Mountain and proposal of a novel family name, Baekduiaceae fam. nov.</title>
        <authorList>
            <person name="An D.S."/>
            <person name="Siddiqi M.Z."/>
            <person name="Kim K.H."/>
            <person name="Yu H.S."/>
            <person name="Im W.T."/>
        </authorList>
    </citation>
    <scope>NUCLEOTIDE SEQUENCE [LARGE SCALE GENOMIC DNA]</scope>
    <source>
        <strain evidence="11 12">BR7-21</strain>
    </source>
</reference>
<dbReference type="PRINTS" id="PR00164">
    <property type="entry name" value="ABC2TRNSPORT"/>
</dbReference>
<keyword evidence="5" id="KW-0997">Cell inner membrane</keyword>
<proteinExistence type="inferred from homology"/>
<evidence type="ECO:0000256" key="3">
    <source>
        <dbReference type="ARBA" id="ARBA00022448"/>
    </source>
</evidence>
<dbReference type="KEGG" id="bsol:FSW04_00760"/>
<evidence type="ECO:0000256" key="8">
    <source>
        <dbReference type="ARBA" id="ARBA00023136"/>
    </source>
</evidence>
<feature type="domain" description="ABC transmembrane type-2" evidence="10">
    <location>
        <begin position="88"/>
        <end position="320"/>
    </location>
</feature>
<dbReference type="GO" id="GO:0015920">
    <property type="term" value="P:lipopolysaccharide transport"/>
    <property type="evidence" value="ECO:0007669"/>
    <property type="project" value="TreeGrafter"/>
</dbReference>
<comment type="subcellular location">
    <subcellularLocation>
        <location evidence="1">Cell inner membrane</location>
        <topology evidence="1">Multi-pass membrane protein</topology>
    </subcellularLocation>
    <subcellularLocation>
        <location evidence="9">Cell membrane</location>
        <topology evidence="9">Multi-pass membrane protein</topology>
    </subcellularLocation>
</comment>
<organism evidence="11 12">
    <name type="scientific">Baekduia soli</name>
    <dbReference type="NCBI Taxonomy" id="496014"/>
    <lineage>
        <taxon>Bacteria</taxon>
        <taxon>Bacillati</taxon>
        <taxon>Actinomycetota</taxon>
        <taxon>Thermoleophilia</taxon>
        <taxon>Solirubrobacterales</taxon>
        <taxon>Baekduiaceae</taxon>
        <taxon>Baekduia</taxon>
    </lineage>
</organism>
<dbReference type="Proteomes" id="UP000321805">
    <property type="component" value="Chromosome"/>
</dbReference>
<dbReference type="InterPro" id="IPR047817">
    <property type="entry name" value="ABC2_TM_bact-type"/>
</dbReference>
<evidence type="ECO:0000256" key="9">
    <source>
        <dbReference type="RuleBase" id="RU361157"/>
    </source>
</evidence>
<feature type="transmembrane region" description="Helical" evidence="9">
    <location>
        <begin position="195"/>
        <end position="222"/>
    </location>
</feature>
<dbReference type="GO" id="GO:0043190">
    <property type="term" value="C:ATP-binding cassette (ABC) transporter complex"/>
    <property type="evidence" value="ECO:0007669"/>
    <property type="project" value="InterPro"/>
</dbReference>
<feature type="transmembrane region" description="Helical" evidence="9">
    <location>
        <begin position="297"/>
        <end position="317"/>
    </location>
</feature>
<evidence type="ECO:0000313" key="12">
    <source>
        <dbReference type="Proteomes" id="UP000321805"/>
    </source>
</evidence>
<dbReference type="InterPro" id="IPR013525">
    <property type="entry name" value="ABC2_TM"/>
</dbReference>
<evidence type="ECO:0000256" key="2">
    <source>
        <dbReference type="ARBA" id="ARBA00007783"/>
    </source>
</evidence>
<dbReference type="PANTHER" id="PTHR30413:SF8">
    <property type="entry name" value="TRANSPORT PERMEASE PROTEIN"/>
    <property type="match status" value="1"/>
</dbReference>
<keyword evidence="6 9" id="KW-0812">Transmembrane</keyword>
<dbReference type="PANTHER" id="PTHR30413">
    <property type="entry name" value="INNER MEMBRANE TRANSPORT PERMEASE"/>
    <property type="match status" value="1"/>
</dbReference>
<protein>
    <recommendedName>
        <fullName evidence="9">Transport permease protein</fullName>
    </recommendedName>
</protein>
<dbReference type="AlphaFoldDB" id="A0A5B8TZU8"/>
<keyword evidence="7 9" id="KW-1133">Transmembrane helix</keyword>
<evidence type="ECO:0000259" key="10">
    <source>
        <dbReference type="PROSITE" id="PS51012"/>
    </source>
</evidence>
<keyword evidence="8 9" id="KW-0472">Membrane</keyword>
<feature type="transmembrane region" description="Helical" evidence="9">
    <location>
        <begin position="123"/>
        <end position="143"/>
    </location>
</feature>
<comment type="similarity">
    <text evidence="2 9">Belongs to the ABC-2 integral membrane protein family.</text>
</comment>
<evidence type="ECO:0000313" key="11">
    <source>
        <dbReference type="EMBL" id="QEC46246.1"/>
    </source>
</evidence>
<evidence type="ECO:0000256" key="6">
    <source>
        <dbReference type="ARBA" id="ARBA00022692"/>
    </source>
</evidence>
<evidence type="ECO:0000256" key="7">
    <source>
        <dbReference type="ARBA" id="ARBA00022989"/>
    </source>
</evidence>
<dbReference type="OrthoDB" id="9789409at2"/>
<keyword evidence="3 9" id="KW-0813">Transport</keyword>
<feature type="transmembrane region" description="Helical" evidence="9">
    <location>
        <begin position="90"/>
        <end position="111"/>
    </location>
</feature>
<dbReference type="EMBL" id="CP042430">
    <property type="protein sequence ID" value="QEC46246.1"/>
    <property type="molecule type" value="Genomic_DNA"/>
</dbReference>
<evidence type="ECO:0000256" key="1">
    <source>
        <dbReference type="ARBA" id="ARBA00004429"/>
    </source>
</evidence>
<name>A0A5B8TZU8_9ACTN</name>
<dbReference type="Pfam" id="PF01061">
    <property type="entry name" value="ABC2_membrane"/>
    <property type="match status" value="1"/>
</dbReference>
<feature type="transmembrane region" description="Helical" evidence="9">
    <location>
        <begin position="234"/>
        <end position="253"/>
    </location>
</feature>
<evidence type="ECO:0000256" key="5">
    <source>
        <dbReference type="ARBA" id="ARBA00022519"/>
    </source>
</evidence>
<accession>A0A5B8TZU8</accession>
<dbReference type="InterPro" id="IPR000412">
    <property type="entry name" value="ABC_2_transport"/>
</dbReference>
<keyword evidence="4 9" id="KW-1003">Cell membrane</keyword>
<keyword evidence="12" id="KW-1185">Reference proteome</keyword>
<dbReference type="GO" id="GO:0140359">
    <property type="term" value="F:ABC-type transporter activity"/>
    <property type="evidence" value="ECO:0007669"/>
    <property type="project" value="InterPro"/>
</dbReference>
<gene>
    <name evidence="11" type="ORF">FSW04_00760</name>
</gene>
<feature type="transmembrane region" description="Helical" evidence="9">
    <location>
        <begin position="163"/>
        <end position="188"/>
    </location>
</feature>
<sequence>MDGQPRAVHGRGRDVIGAVGCPARDPVRRLAAPRRRGDRVSVADAEVPRGYREVKGPTALGDDPRRLFRLAHTLAATDFKLKFFGSFLGYLWQLMNPLMLFGVLFVVFSFALKLDAGVKYYPVALLLGIVLFSFFSEATTAAVRSLMARESLVRKVDFPRLAVPMASVMTSTFNLALNLVPVLVFLLISGGRPRLAWLGFLVVIAVLVLFAFGMAMILSVAFVKFRDIEPIWNVVLQLLFYSSGVFFTVDTIAGRAHGRLLVDIFFCNPFAALLATARNLLVDPSWQAPTQSLSSGWLLLIPAGIIIASLAFGFLMFRAMAPRVAEDL</sequence>
<dbReference type="PROSITE" id="PS51012">
    <property type="entry name" value="ABC_TM2"/>
    <property type="match status" value="1"/>
</dbReference>
<evidence type="ECO:0000256" key="4">
    <source>
        <dbReference type="ARBA" id="ARBA00022475"/>
    </source>
</evidence>